<proteinExistence type="predicted"/>
<organism evidence="1 2">
    <name type="scientific">Aphis craccivora</name>
    <name type="common">Cowpea aphid</name>
    <dbReference type="NCBI Taxonomy" id="307492"/>
    <lineage>
        <taxon>Eukaryota</taxon>
        <taxon>Metazoa</taxon>
        <taxon>Ecdysozoa</taxon>
        <taxon>Arthropoda</taxon>
        <taxon>Hexapoda</taxon>
        <taxon>Insecta</taxon>
        <taxon>Pterygota</taxon>
        <taxon>Neoptera</taxon>
        <taxon>Paraneoptera</taxon>
        <taxon>Hemiptera</taxon>
        <taxon>Sternorrhyncha</taxon>
        <taxon>Aphidomorpha</taxon>
        <taxon>Aphidoidea</taxon>
        <taxon>Aphididae</taxon>
        <taxon>Aphidini</taxon>
        <taxon>Aphis</taxon>
        <taxon>Aphis</taxon>
    </lineage>
</organism>
<name>A0A6G0ZJ18_APHCR</name>
<protein>
    <submittedName>
        <fullName evidence="1">Uncharacterized protein</fullName>
    </submittedName>
</protein>
<dbReference type="Proteomes" id="UP000478052">
    <property type="component" value="Unassembled WGS sequence"/>
</dbReference>
<accession>A0A6G0ZJ18</accession>
<dbReference type="AlphaFoldDB" id="A0A6G0ZJ18"/>
<evidence type="ECO:0000313" key="1">
    <source>
        <dbReference type="EMBL" id="KAF0770957.1"/>
    </source>
</evidence>
<evidence type="ECO:0000313" key="2">
    <source>
        <dbReference type="Proteomes" id="UP000478052"/>
    </source>
</evidence>
<dbReference type="EMBL" id="VUJU01000360">
    <property type="protein sequence ID" value="KAF0770957.1"/>
    <property type="molecule type" value="Genomic_DNA"/>
</dbReference>
<keyword evidence="2" id="KW-1185">Reference proteome</keyword>
<comment type="caution">
    <text evidence="1">The sequence shown here is derived from an EMBL/GenBank/DDBJ whole genome shotgun (WGS) entry which is preliminary data.</text>
</comment>
<reference evidence="1 2" key="1">
    <citation type="submission" date="2019-08" db="EMBL/GenBank/DDBJ databases">
        <title>Whole genome of Aphis craccivora.</title>
        <authorList>
            <person name="Voronova N.V."/>
            <person name="Shulinski R.S."/>
            <person name="Bandarenka Y.V."/>
            <person name="Zhorov D.G."/>
            <person name="Warner D."/>
        </authorList>
    </citation>
    <scope>NUCLEOTIDE SEQUENCE [LARGE SCALE GENOMIC DNA]</scope>
    <source>
        <strain evidence="1">180601</strain>
        <tissue evidence="1">Whole Body</tissue>
    </source>
</reference>
<gene>
    <name evidence="1" type="ORF">FWK35_00010800</name>
</gene>
<sequence>MLSSINKISFHQEGQCENKINTFSGFTNSERSDECIDFTMIITSRNNAPFSNFGGGFRWKSEEYPLRIIEVKRKHIPTVFKKIEKNKKKKMTFKFLRNLLKTQIFASNFEVEISKNFWVNNRGLKIQH</sequence>